<dbReference type="InterPro" id="IPR019356">
    <property type="entry name" value="Menorin_dom"/>
</dbReference>
<protein>
    <recommendedName>
        <fullName evidence="3">Menorin-like domain-containing protein</fullName>
    </recommendedName>
</protein>
<name>A0A7S0WNM7_9CHLO</name>
<comment type="similarity">
    <text evidence="1">Belongs to the menorin family.</text>
</comment>
<keyword evidence="2" id="KW-1133">Transmembrane helix</keyword>
<organism evidence="4">
    <name type="scientific">Pyramimonas obovata</name>
    <dbReference type="NCBI Taxonomy" id="1411642"/>
    <lineage>
        <taxon>Eukaryota</taxon>
        <taxon>Viridiplantae</taxon>
        <taxon>Chlorophyta</taxon>
        <taxon>Pyramimonadophyceae</taxon>
        <taxon>Pyramimonadales</taxon>
        <taxon>Pyramimonadaceae</taxon>
        <taxon>Pyramimonas</taxon>
        <taxon>Pyramimonas incertae sedis</taxon>
    </lineage>
</organism>
<keyword evidence="2" id="KW-0472">Membrane</keyword>
<dbReference type="Pfam" id="PF10223">
    <property type="entry name" value="Menorin_N"/>
    <property type="match status" value="1"/>
</dbReference>
<reference evidence="4" key="1">
    <citation type="submission" date="2021-01" db="EMBL/GenBank/DDBJ databases">
        <authorList>
            <person name="Corre E."/>
            <person name="Pelletier E."/>
            <person name="Niang G."/>
            <person name="Scheremetjew M."/>
            <person name="Finn R."/>
            <person name="Kale V."/>
            <person name="Holt S."/>
            <person name="Cochrane G."/>
            <person name="Meng A."/>
            <person name="Brown T."/>
            <person name="Cohen L."/>
        </authorList>
    </citation>
    <scope>NUCLEOTIDE SEQUENCE</scope>
    <source>
        <strain evidence="4">CCMP722</strain>
    </source>
</reference>
<sequence>MEGLKREPEQATLASLLAHFGLESPVNLVWSHATNSHALLKESLEGGKVHMIEADILMGRHETDGGEGGAEIPIMAHPPATSSDLSFAEFARSVREQHANGGRRIGVKLDFKDPKAVVPVLQNLTSEGVGENSPVWVNADIWQGPGGAVPKFNAMEFLAACRKYCPYASLSVGWTTGPGGLHGIPGALIGTAGYRPKHIDVALRDLRAAGILPHEGNSSAIEGLDGRNETTLITFPVSVIYTRISAKRTDTFDRLLSASEGCTLTLWGEDTVSGSRYVESGAMSKYKGKIFVDTKPPKFAGVLFEHQTTLSVVLFTAVLAIPVLVFILQM</sequence>
<dbReference type="EMBL" id="HBFA01024896">
    <property type="protein sequence ID" value="CAD8675357.1"/>
    <property type="molecule type" value="Transcribed_RNA"/>
</dbReference>
<evidence type="ECO:0000313" key="4">
    <source>
        <dbReference type="EMBL" id="CAD8675357.1"/>
    </source>
</evidence>
<dbReference type="PANTHER" id="PTHR21184:SF6">
    <property type="entry name" value="CONSERVED PLASMA MEMBRANE PROTEIN"/>
    <property type="match status" value="1"/>
</dbReference>
<gene>
    <name evidence="4" type="ORF">POBO1169_LOCUS12657</name>
</gene>
<accession>A0A7S0WNM7</accession>
<dbReference type="AlphaFoldDB" id="A0A7S0WNM7"/>
<proteinExistence type="inferred from homology"/>
<evidence type="ECO:0000256" key="1">
    <source>
        <dbReference type="ARBA" id="ARBA00044953"/>
    </source>
</evidence>
<dbReference type="GO" id="GO:0005615">
    <property type="term" value="C:extracellular space"/>
    <property type="evidence" value="ECO:0007669"/>
    <property type="project" value="TreeGrafter"/>
</dbReference>
<evidence type="ECO:0000259" key="3">
    <source>
        <dbReference type="Pfam" id="PF10223"/>
    </source>
</evidence>
<feature type="domain" description="Menorin-like" evidence="3">
    <location>
        <begin position="27"/>
        <end position="270"/>
    </location>
</feature>
<keyword evidence="2" id="KW-0812">Transmembrane</keyword>
<dbReference type="PANTHER" id="PTHR21184">
    <property type="entry name" value="MENORIN (DENDRITIC BRANCHING PROTEIN)"/>
    <property type="match status" value="1"/>
</dbReference>
<evidence type="ECO:0000256" key="2">
    <source>
        <dbReference type="SAM" id="Phobius"/>
    </source>
</evidence>
<feature type="transmembrane region" description="Helical" evidence="2">
    <location>
        <begin position="308"/>
        <end position="328"/>
    </location>
</feature>